<dbReference type="Pfam" id="PF00494">
    <property type="entry name" value="SQS_PSY"/>
    <property type="match status" value="1"/>
</dbReference>
<keyword evidence="3" id="KW-1185">Reference proteome</keyword>
<dbReference type="OrthoDB" id="9787280at2"/>
<evidence type="ECO:0000256" key="1">
    <source>
        <dbReference type="ARBA" id="ARBA00022679"/>
    </source>
</evidence>
<protein>
    <submittedName>
        <fullName evidence="2">Phytoene synthase</fullName>
    </submittedName>
</protein>
<dbReference type="InterPro" id="IPR008949">
    <property type="entry name" value="Isoprenoid_synthase_dom_sf"/>
</dbReference>
<reference evidence="2 3" key="1">
    <citation type="journal article" date="2012" name="Int. J. Syst. Evol. Microbiol.">
        <title>Flammeovirga pacifica sp. nov., isolated from deep-sea sediment.</title>
        <authorList>
            <person name="Xu H."/>
            <person name="Fu Y."/>
            <person name="Yang N."/>
            <person name="Ding Z."/>
            <person name="Lai Q."/>
            <person name="Zeng R."/>
        </authorList>
    </citation>
    <scope>NUCLEOTIDE SEQUENCE [LARGE SCALE GENOMIC DNA]</scope>
    <source>
        <strain evidence="3">DSM 24597 / LMG 26175 / WPAGA1</strain>
    </source>
</reference>
<dbReference type="GO" id="GO:0051996">
    <property type="term" value="F:squalene synthase [NAD(P)H] activity"/>
    <property type="evidence" value="ECO:0007669"/>
    <property type="project" value="InterPro"/>
</dbReference>
<dbReference type="InterPro" id="IPR044843">
    <property type="entry name" value="Trans_IPPS_bact-type"/>
</dbReference>
<keyword evidence="1" id="KW-0808">Transferase</keyword>
<dbReference type="AlphaFoldDB" id="A0A1S1YXW7"/>
<comment type="caution">
    <text evidence="2">The sequence shown here is derived from an EMBL/GenBank/DDBJ whole genome shotgun (WGS) entry which is preliminary data.</text>
</comment>
<dbReference type="SFLD" id="SFLDG01212">
    <property type="entry name" value="Phytoene_synthase_like"/>
    <property type="match status" value="1"/>
</dbReference>
<dbReference type="Gene3D" id="1.10.600.10">
    <property type="entry name" value="Farnesyl Diphosphate Synthase"/>
    <property type="match status" value="1"/>
</dbReference>
<dbReference type="CDD" id="cd00683">
    <property type="entry name" value="Trans_IPPS_HH"/>
    <property type="match status" value="1"/>
</dbReference>
<gene>
    <name evidence="2" type="ORF">NH26_05545</name>
</gene>
<dbReference type="RefSeq" id="WP_044219199.1">
    <property type="nucleotide sequence ID" value="NZ_JRYR02000001.1"/>
</dbReference>
<dbReference type="PROSITE" id="PS01045">
    <property type="entry name" value="SQUALEN_PHYTOEN_SYN_2"/>
    <property type="match status" value="1"/>
</dbReference>
<dbReference type="EMBL" id="JRYR02000001">
    <property type="protein sequence ID" value="OHX65851.1"/>
    <property type="molecule type" value="Genomic_DNA"/>
</dbReference>
<dbReference type="GO" id="GO:0016117">
    <property type="term" value="P:carotenoid biosynthetic process"/>
    <property type="evidence" value="ECO:0007669"/>
    <property type="project" value="UniProtKB-ARBA"/>
</dbReference>
<dbReference type="InterPro" id="IPR019845">
    <property type="entry name" value="Squalene/phytoene_synthase_CS"/>
</dbReference>
<dbReference type="GO" id="GO:0004311">
    <property type="term" value="F:geranylgeranyl diphosphate synthase activity"/>
    <property type="evidence" value="ECO:0007669"/>
    <property type="project" value="InterPro"/>
</dbReference>
<organism evidence="2 3">
    <name type="scientific">Flammeovirga pacifica</name>
    <dbReference type="NCBI Taxonomy" id="915059"/>
    <lineage>
        <taxon>Bacteria</taxon>
        <taxon>Pseudomonadati</taxon>
        <taxon>Bacteroidota</taxon>
        <taxon>Cytophagia</taxon>
        <taxon>Cytophagales</taxon>
        <taxon>Flammeovirgaceae</taxon>
        <taxon>Flammeovirga</taxon>
    </lineage>
</organism>
<dbReference type="InterPro" id="IPR033904">
    <property type="entry name" value="Trans_IPPS_HH"/>
</dbReference>
<dbReference type="SFLD" id="SFLDS00005">
    <property type="entry name" value="Isoprenoid_Synthase_Type_I"/>
    <property type="match status" value="1"/>
</dbReference>
<evidence type="ECO:0000313" key="3">
    <source>
        <dbReference type="Proteomes" id="UP000179797"/>
    </source>
</evidence>
<accession>A0A1S1YXW7</accession>
<dbReference type="SFLD" id="SFLDG01018">
    <property type="entry name" value="Squalene/Phytoene_Synthase_Lik"/>
    <property type="match status" value="1"/>
</dbReference>
<dbReference type="Proteomes" id="UP000179797">
    <property type="component" value="Unassembled WGS sequence"/>
</dbReference>
<dbReference type="STRING" id="915059.NH26_05545"/>
<dbReference type="SUPFAM" id="SSF48576">
    <property type="entry name" value="Terpenoid synthases"/>
    <property type="match status" value="1"/>
</dbReference>
<dbReference type="PANTHER" id="PTHR31480">
    <property type="entry name" value="BIFUNCTIONAL LYCOPENE CYCLASE/PHYTOENE SYNTHASE"/>
    <property type="match status" value="1"/>
</dbReference>
<name>A0A1S1YXW7_FLAPC</name>
<proteinExistence type="predicted"/>
<evidence type="ECO:0000313" key="2">
    <source>
        <dbReference type="EMBL" id="OHX65851.1"/>
    </source>
</evidence>
<sequence>MKKIYDHLSYKLSKEITVKYTTSFAIGIRFLNEQLRDPIYAIYGFVRVADEIVDSFHGYNKEELLDDFEKDCYKSIDDGISTNPVLHAFQEVVRQYGIEKELITLFMRSMRMDLGKKVYTEQEYKDYILGSAEVVGLMCLRVFLNGDDKEYQRLKPSAMALGSAFQKINFLRDLKADVRDLGRVYFPNIDISTWNDEVKKKVEDDIQKDFDFGFEGIKQLPKESRFGVYLAYIYYTRLFKKVKKTPAHIILEERLRIPDPKKYALFFQSYVRHQVNIL</sequence>
<dbReference type="InterPro" id="IPR002060">
    <property type="entry name" value="Squ/phyt_synthse"/>
</dbReference>